<dbReference type="RefSeq" id="XP_016931601.2">
    <property type="nucleotide sequence ID" value="XM_017076112.4"/>
</dbReference>
<dbReference type="SUPFAM" id="SSF56436">
    <property type="entry name" value="C-type lectin-like"/>
    <property type="match status" value="1"/>
</dbReference>
<organism evidence="3 4">
    <name type="scientific">Drosophila suzukii</name>
    <name type="common">Spotted-wing drosophila fruit fly</name>
    <dbReference type="NCBI Taxonomy" id="28584"/>
    <lineage>
        <taxon>Eukaryota</taxon>
        <taxon>Metazoa</taxon>
        <taxon>Ecdysozoa</taxon>
        <taxon>Arthropoda</taxon>
        <taxon>Hexapoda</taxon>
        <taxon>Insecta</taxon>
        <taxon>Pterygota</taxon>
        <taxon>Neoptera</taxon>
        <taxon>Endopterygota</taxon>
        <taxon>Diptera</taxon>
        <taxon>Brachycera</taxon>
        <taxon>Muscomorpha</taxon>
        <taxon>Ephydroidea</taxon>
        <taxon>Drosophilidae</taxon>
        <taxon>Drosophila</taxon>
        <taxon>Sophophora</taxon>
    </lineage>
</organism>
<evidence type="ECO:0000256" key="1">
    <source>
        <dbReference type="SAM" id="SignalP"/>
    </source>
</evidence>
<dbReference type="AlphaFoldDB" id="A0AB39ZDE8"/>
<evidence type="ECO:0000313" key="3">
    <source>
        <dbReference type="Proteomes" id="UP001652628"/>
    </source>
</evidence>
<feature type="chain" id="PRO_5044275219" evidence="1">
    <location>
        <begin position="21"/>
        <end position="178"/>
    </location>
</feature>
<dbReference type="SMART" id="SM00034">
    <property type="entry name" value="CLECT"/>
    <property type="match status" value="1"/>
</dbReference>
<dbReference type="InterPro" id="IPR001304">
    <property type="entry name" value="C-type_lectin-like"/>
</dbReference>
<feature type="domain" description="C-type lectin" evidence="2">
    <location>
        <begin position="44"/>
        <end position="166"/>
    </location>
</feature>
<evidence type="ECO:0000313" key="4">
    <source>
        <dbReference type="RefSeq" id="XP_016931601.2"/>
    </source>
</evidence>
<proteinExistence type="predicted"/>
<protein>
    <submittedName>
        <fullName evidence="4">C-type lectin 37Da-like</fullName>
    </submittedName>
</protein>
<dbReference type="InterPro" id="IPR016187">
    <property type="entry name" value="CTDL_fold"/>
</dbReference>
<accession>A0AB39ZDE8</accession>
<dbReference type="GeneID" id="108011049"/>
<name>A0AB39ZDE8_DROSZ</name>
<dbReference type="Pfam" id="PF00059">
    <property type="entry name" value="Lectin_C"/>
    <property type="match status" value="1"/>
</dbReference>
<dbReference type="Proteomes" id="UP001652628">
    <property type="component" value="Chromosome 2L"/>
</dbReference>
<keyword evidence="3" id="KW-1185">Reference proteome</keyword>
<keyword evidence="1" id="KW-0732">Signal</keyword>
<dbReference type="PANTHER" id="PTHR22803">
    <property type="entry name" value="MANNOSE, PHOSPHOLIPASE, LECTIN RECEPTOR RELATED"/>
    <property type="match status" value="1"/>
</dbReference>
<reference evidence="4" key="2">
    <citation type="submission" date="2025-08" db="UniProtKB">
        <authorList>
            <consortium name="RefSeq"/>
        </authorList>
    </citation>
    <scope>IDENTIFICATION</scope>
</reference>
<reference evidence="3" key="1">
    <citation type="submission" date="2025-05" db="UniProtKB">
        <authorList>
            <consortium name="RefSeq"/>
        </authorList>
    </citation>
    <scope>NUCLEOTIDE SEQUENCE [LARGE SCALE GENOMIC DNA]</scope>
</reference>
<feature type="signal peptide" evidence="1">
    <location>
        <begin position="1"/>
        <end position="20"/>
    </location>
</feature>
<dbReference type="InterPro" id="IPR016186">
    <property type="entry name" value="C-type_lectin-like/link_sf"/>
</dbReference>
<dbReference type="PROSITE" id="PS50041">
    <property type="entry name" value="C_TYPE_LECTIN_2"/>
    <property type="match status" value="1"/>
</dbReference>
<dbReference type="InterPro" id="IPR050111">
    <property type="entry name" value="C-type_lectin/snaclec_domain"/>
</dbReference>
<sequence length="178" mass="20209">MIASYTRLSALLAILSVSAAYQITPNVIDGVPGYLNISKDPFVKIGSNYYFIERKIQKNWYAAYESCRLMDADLIAYESLEELKLISQYLIDRKIENSYWASGTDLAKQGKHVWLSTGKPVASNLWHKGEPNNQKGKEHCDHLWINKGVGGLNDYQCNVARLYICKSPQPKTASFIIW</sequence>
<evidence type="ECO:0000259" key="2">
    <source>
        <dbReference type="PROSITE" id="PS50041"/>
    </source>
</evidence>
<dbReference type="Gene3D" id="3.10.100.10">
    <property type="entry name" value="Mannose-Binding Protein A, subunit A"/>
    <property type="match status" value="1"/>
</dbReference>
<gene>
    <name evidence="4" type="primary">LOC108011049</name>
</gene>